<gene>
    <name evidence="1" type="ORF">NM208_g10163</name>
</gene>
<evidence type="ECO:0000313" key="2">
    <source>
        <dbReference type="Proteomes" id="UP001148629"/>
    </source>
</evidence>
<keyword evidence="2" id="KW-1185">Reference proteome</keyword>
<proteinExistence type="predicted"/>
<dbReference type="EMBL" id="JANRMS010001399">
    <property type="protein sequence ID" value="KAJ3528516.1"/>
    <property type="molecule type" value="Genomic_DNA"/>
</dbReference>
<name>A0ACC1RZ02_9HYPO</name>
<evidence type="ECO:0000313" key="1">
    <source>
        <dbReference type="EMBL" id="KAJ3528516.1"/>
    </source>
</evidence>
<sequence length="707" mass="79755">MDTQLCKICQGIFTGEQVIREPRTHYQHKDEILAAADDGCRLCKLITKSPGFEHIESSGLLEAEWYLSPLQDRQTQDGPTWFRLTIDAMGDEGDPIIDTDYDTSKIPEGCQDVDEKGNVRVPKSGADVKGPERPEFPPAWAFTLIPATAVAPTDIDYEPPVGTRSPQMWSLAKSWLDRCQQDHPLCRESRNPTFCPTRLVEIVDSKSVRVIESSIKIPSGPYAAFSHCWGRAKTLKLLEENKHTLETSIEITELPQSYKEALDVASRFGIRYIWIDSLCIIQNNVDDWRAEAATMKDVYNNALLTIAASAAAENSEASFLQRDPLIIQHLRVTPKWDGVPDVPYLIASMDAYNEQVESSPLRRRSWVLQESFLSARTLSLSNSQLWWECREALFCEAWPNGVPDRIRVRGPEEIETNPQTSVYHERWCRLVEKYTKCGLTVLSDKMIAMGGLAGYFQPRFQDDGYVAGLWRSQLPQALCWVTTPVGFSPKIYRPSQYRAPSWSWASIEGPIYFYHLTHDADGNGTIKVCQVLDVQTVKVAPSNPAGDLRGGYIKLKGRLFPVSVREAFLTVPNEDGNFNYIKGSSEDKNKVTDDGDDRTWVVIDEQTTDEWLVISHLDTSGVVTLKDAAFDTATRVTRFAHEWEGDLFGLPIIEWIYLERPRVAGIILGHAKGEPAGRYQRVGFFHCDGEVTCSYFKGGNSQEFFIV</sequence>
<reference evidence="1" key="1">
    <citation type="submission" date="2022-08" db="EMBL/GenBank/DDBJ databases">
        <title>Genome Sequence of Fusarium decemcellulare.</title>
        <authorList>
            <person name="Buettner E."/>
        </authorList>
    </citation>
    <scope>NUCLEOTIDE SEQUENCE</scope>
    <source>
        <strain evidence="1">Babe19</strain>
    </source>
</reference>
<dbReference type="Proteomes" id="UP001148629">
    <property type="component" value="Unassembled WGS sequence"/>
</dbReference>
<comment type="caution">
    <text evidence="1">The sequence shown here is derived from an EMBL/GenBank/DDBJ whole genome shotgun (WGS) entry which is preliminary data.</text>
</comment>
<accession>A0ACC1RZ02</accession>
<organism evidence="1 2">
    <name type="scientific">Fusarium decemcellulare</name>
    <dbReference type="NCBI Taxonomy" id="57161"/>
    <lineage>
        <taxon>Eukaryota</taxon>
        <taxon>Fungi</taxon>
        <taxon>Dikarya</taxon>
        <taxon>Ascomycota</taxon>
        <taxon>Pezizomycotina</taxon>
        <taxon>Sordariomycetes</taxon>
        <taxon>Hypocreomycetidae</taxon>
        <taxon>Hypocreales</taxon>
        <taxon>Nectriaceae</taxon>
        <taxon>Fusarium</taxon>
        <taxon>Fusarium decemcellulare species complex</taxon>
    </lineage>
</organism>
<protein>
    <submittedName>
        <fullName evidence="1">Uncharacterized protein</fullName>
    </submittedName>
</protein>